<name>A0A3B0XQ60_9ZZZZ</name>
<dbReference type="EMBL" id="UOFI01000074">
    <property type="protein sequence ID" value="VAW66253.1"/>
    <property type="molecule type" value="Genomic_DNA"/>
</dbReference>
<sequence>MNELVYPRERILGTITLVLGLLAWLALIVGTFGVALLVLLFGFVLYLFAQSALIAHIKGNGVELSEEQFPDLYAQFVECCDQLGITKRPQAYILNDNGKS</sequence>
<keyword evidence="1" id="KW-1133">Transmembrane helix</keyword>
<protein>
    <submittedName>
        <fullName evidence="2">Uncharacterized protein</fullName>
    </submittedName>
</protein>
<feature type="transmembrane region" description="Helical" evidence="1">
    <location>
        <begin position="15"/>
        <end position="48"/>
    </location>
</feature>
<accession>A0A3B0XQ60</accession>
<evidence type="ECO:0000313" key="2">
    <source>
        <dbReference type="EMBL" id="VAW66253.1"/>
    </source>
</evidence>
<reference evidence="2" key="1">
    <citation type="submission" date="2018-06" db="EMBL/GenBank/DDBJ databases">
        <authorList>
            <person name="Zhirakovskaya E."/>
        </authorList>
    </citation>
    <scope>NUCLEOTIDE SEQUENCE</scope>
</reference>
<proteinExistence type="predicted"/>
<keyword evidence="1" id="KW-0472">Membrane</keyword>
<organism evidence="2">
    <name type="scientific">hydrothermal vent metagenome</name>
    <dbReference type="NCBI Taxonomy" id="652676"/>
    <lineage>
        <taxon>unclassified sequences</taxon>
        <taxon>metagenomes</taxon>
        <taxon>ecological metagenomes</taxon>
    </lineage>
</organism>
<dbReference type="AlphaFoldDB" id="A0A3B0XQ60"/>
<gene>
    <name evidence="2" type="ORF">MNBD_GAMMA09-3471</name>
</gene>
<keyword evidence="1" id="KW-0812">Transmembrane</keyword>
<evidence type="ECO:0000256" key="1">
    <source>
        <dbReference type="SAM" id="Phobius"/>
    </source>
</evidence>